<dbReference type="Gene3D" id="1.25.40.10">
    <property type="entry name" value="Tetratricopeptide repeat domain"/>
    <property type="match status" value="2"/>
</dbReference>
<evidence type="ECO:0000256" key="1">
    <source>
        <dbReference type="ARBA" id="ARBA00004123"/>
    </source>
</evidence>
<organism evidence="7 8">
    <name type="scientific">Trichomonas vaginalis (strain ATCC PRA-98 / G3)</name>
    <dbReference type="NCBI Taxonomy" id="412133"/>
    <lineage>
        <taxon>Eukaryota</taxon>
        <taxon>Metamonada</taxon>
        <taxon>Parabasalia</taxon>
        <taxon>Trichomonadida</taxon>
        <taxon>Trichomonadidae</taxon>
        <taxon>Trichomonas</taxon>
    </lineage>
</organism>
<proteinExistence type="inferred from homology"/>
<dbReference type="VEuPathDB" id="TrichDB:TVAGG3_1019580"/>
<dbReference type="Pfam" id="PF23241">
    <property type="entry name" value="HAT_PRP39_C"/>
    <property type="match status" value="1"/>
</dbReference>
<reference evidence="7" key="2">
    <citation type="journal article" date="2007" name="Science">
        <title>Draft genome sequence of the sexually transmitted pathogen Trichomonas vaginalis.</title>
        <authorList>
            <person name="Carlton J.M."/>
            <person name="Hirt R.P."/>
            <person name="Silva J.C."/>
            <person name="Delcher A.L."/>
            <person name="Schatz M."/>
            <person name="Zhao Q."/>
            <person name="Wortman J.R."/>
            <person name="Bidwell S.L."/>
            <person name="Alsmark U.C.M."/>
            <person name="Besteiro S."/>
            <person name="Sicheritz-Ponten T."/>
            <person name="Noel C.J."/>
            <person name="Dacks J.B."/>
            <person name="Foster P.G."/>
            <person name="Simillion C."/>
            <person name="Van de Peer Y."/>
            <person name="Miranda-Saavedra D."/>
            <person name="Barton G.J."/>
            <person name="Westrop G.D."/>
            <person name="Mueller S."/>
            <person name="Dessi D."/>
            <person name="Fiori P.L."/>
            <person name="Ren Q."/>
            <person name="Paulsen I."/>
            <person name="Zhang H."/>
            <person name="Bastida-Corcuera F.D."/>
            <person name="Simoes-Barbosa A."/>
            <person name="Brown M.T."/>
            <person name="Hayes R.D."/>
            <person name="Mukherjee M."/>
            <person name="Okumura C.Y."/>
            <person name="Schneider R."/>
            <person name="Smith A.J."/>
            <person name="Vanacova S."/>
            <person name="Villalvazo M."/>
            <person name="Haas B.J."/>
            <person name="Pertea M."/>
            <person name="Feldblyum T.V."/>
            <person name="Utterback T.R."/>
            <person name="Shu C.L."/>
            <person name="Osoegawa K."/>
            <person name="de Jong P.J."/>
            <person name="Hrdy I."/>
            <person name="Horvathova L."/>
            <person name="Zubacova Z."/>
            <person name="Dolezal P."/>
            <person name="Malik S.B."/>
            <person name="Logsdon J.M. Jr."/>
            <person name="Henze K."/>
            <person name="Gupta A."/>
            <person name="Wang C.C."/>
            <person name="Dunne R.L."/>
            <person name="Upcroft J.A."/>
            <person name="Upcroft P."/>
            <person name="White O."/>
            <person name="Salzberg S.L."/>
            <person name="Tang P."/>
            <person name="Chiu C.-H."/>
            <person name="Lee Y.-S."/>
            <person name="Embley T.M."/>
            <person name="Coombs G.H."/>
            <person name="Mottram J.C."/>
            <person name="Tachezy J."/>
            <person name="Fraser-Liggett C.M."/>
            <person name="Johnson P.J."/>
        </authorList>
    </citation>
    <scope>NUCLEOTIDE SEQUENCE [LARGE SCALE GENOMIC DNA]</scope>
    <source>
        <strain evidence="7">G3</strain>
    </source>
</reference>
<comment type="similarity">
    <text evidence="6">Belongs to the PRP39 family.</text>
</comment>
<dbReference type="FunCoup" id="A2G786">
    <property type="interactions" value="325"/>
</dbReference>
<dbReference type="VEuPathDB" id="TrichDB:TVAG_102960"/>
<dbReference type="KEGG" id="tva:4744631"/>
<dbReference type="InterPro" id="IPR003107">
    <property type="entry name" value="HAT"/>
</dbReference>
<dbReference type="FunFam" id="1.25.40.10:FF:002792">
    <property type="entry name" value="Uncharacterized protein"/>
    <property type="match status" value="1"/>
</dbReference>
<reference evidence="7" key="1">
    <citation type="submission" date="2006-10" db="EMBL/GenBank/DDBJ databases">
        <authorList>
            <person name="Amadeo P."/>
            <person name="Zhao Q."/>
            <person name="Wortman J."/>
            <person name="Fraser-Liggett C."/>
            <person name="Carlton J."/>
        </authorList>
    </citation>
    <scope>NUCLEOTIDE SEQUENCE</scope>
    <source>
        <strain evidence="7">G3</strain>
    </source>
</reference>
<dbReference type="SUPFAM" id="SSF48452">
    <property type="entry name" value="TPR-like"/>
    <property type="match status" value="1"/>
</dbReference>
<dbReference type="InterPro" id="IPR059164">
    <property type="entry name" value="HAT_PRP39_C"/>
</dbReference>
<evidence type="ECO:0000313" key="7">
    <source>
        <dbReference type="EMBL" id="EAX86983.1"/>
    </source>
</evidence>
<dbReference type="Pfam" id="PF23240">
    <property type="entry name" value="HAT_PRP39_N"/>
    <property type="match status" value="1"/>
</dbReference>
<evidence type="ECO:0000256" key="4">
    <source>
        <dbReference type="ARBA" id="ARBA00023187"/>
    </source>
</evidence>
<evidence type="ECO:0000256" key="3">
    <source>
        <dbReference type="ARBA" id="ARBA00022737"/>
    </source>
</evidence>
<dbReference type="SMR" id="A2G786"/>
<dbReference type="RefSeq" id="XP_001299913.1">
    <property type="nucleotide sequence ID" value="XM_001299912.1"/>
</dbReference>
<keyword evidence="2" id="KW-0507">mRNA processing</keyword>
<dbReference type="PANTHER" id="PTHR17204">
    <property type="entry name" value="PRE-MRNA PROCESSING PROTEIN PRP39-RELATED"/>
    <property type="match status" value="1"/>
</dbReference>
<dbReference type="STRING" id="5722.A2G786"/>
<dbReference type="PANTHER" id="PTHR17204:SF5">
    <property type="entry name" value="PRE-MRNA-PROCESSING FACTOR 39"/>
    <property type="match status" value="1"/>
</dbReference>
<dbReference type="InParanoid" id="A2G786"/>
<evidence type="ECO:0000313" key="8">
    <source>
        <dbReference type="Proteomes" id="UP000001542"/>
    </source>
</evidence>
<dbReference type="InterPro" id="IPR011990">
    <property type="entry name" value="TPR-like_helical_dom_sf"/>
</dbReference>
<keyword evidence="4" id="KW-0508">mRNA splicing</keyword>
<dbReference type="EMBL" id="DS114534">
    <property type="protein sequence ID" value="EAX86983.1"/>
    <property type="molecule type" value="Genomic_DNA"/>
</dbReference>
<dbReference type="eggNOG" id="KOG1258">
    <property type="taxonomic scope" value="Eukaryota"/>
</dbReference>
<evidence type="ECO:0008006" key="9">
    <source>
        <dbReference type="Google" id="ProtNLM"/>
    </source>
</evidence>
<evidence type="ECO:0000256" key="5">
    <source>
        <dbReference type="ARBA" id="ARBA00023242"/>
    </source>
</evidence>
<keyword evidence="5" id="KW-0539">Nucleus</keyword>
<evidence type="ECO:0000256" key="6">
    <source>
        <dbReference type="ARBA" id="ARBA00038019"/>
    </source>
</evidence>
<dbReference type="GO" id="GO:0000243">
    <property type="term" value="C:commitment complex"/>
    <property type="evidence" value="ECO:0000318"/>
    <property type="project" value="GO_Central"/>
</dbReference>
<dbReference type="OrthoDB" id="10265668at2759"/>
<dbReference type="GO" id="GO:0071004">
    <property type="term" value="C:U2-type prespliceosome"/>
    <property type="evidence" value="ECO:0000318"/>
    <property type="project" value="GO_Central"/>
</dbReference>
<dbReference type="SMART" id="SM00386">
    <property type="entry name" value="HAT"/>
    <property type="match status" value="5"/>
</dbReference>
<protein>
    <recommendedName>
        <fullName evidence="9">Suppressor of forked domain-containing protein</fullName>
    </recommendedName>
</protein>
<dbReference type="Proteomes" id="UP000001542">
    <property type="component" value="Unassembled WGS sequence"/>
</dbReference>
<dbReference type="GO" id="GO:0000395">
    <property type="term" value="P:mRNA 5'-splice site recognition"/>
    <property type="evidence" value="ECO:0000318"/>
    <property type="project" value="GO_Central"/>
</dbReference>
<gene>
    <name evidence="7" type="ORF">TVAG_102960</name>
</gene>
<sequence length="533" mass="62347">MTESTNLWELVKKNPYNPHFWTELVIVSEETQNYEAISKAYNGILTTFPLLHTYWYKLAQLQHNKLTARDAAHVFSDAVRPSNLANSVDMWYLYCEFVKKYSAEFQSLEAETVFENALSNIGSDYNSDQIWSLYINMEEEHGEYKKVSQLFARVLSLPIRNIDQFWNSFSKHVESHPIEDCVTPEEHLIIEQQVSEYADKQELASMESINQIRRQYTINLRQEKCQEAQQNIAKILYYELKIQQTYFHFKKPSDLEIANWLQYIDYIDSTASFEETCHLFERCLIPCSLCPFVWFKYAKYVFTKTEDIQKAIDILDRANETALCNDPAYHRLRGIFFENHGMQDQADNAFTTLAKFKGAFAAIESSFYKMRKGEEYIEPLLKFYSTATDANDIAPVAALLNKLNQEINPDELLQRCKYNKLALSVACGIYEAQNNIAKAKEAFKAFIIGKADINDRIETNRYFVTFLNKVGAPIDEIRLAMKQQIMLEKESRVELRRERREEAKNTQDLSENLDRWINYLQEAEAAKQRNDAQ</sequence>
<dbReference type="AlphaFoldDB" id="A2G786"/>
<keyword evidence="8" id="KW-1185">Reference proteome</keyword>
<evidence type="ECO:0000256" key="2">
    <source>
        <dbReference type="ARBA" id="ARBA00022664"/>
    </source>
</evidence>
<comment type="subcellular location">
    <subcellularLocation>
        <location evidence="1">Nucleus</location>
    </subcellularLocation>
</comment>
<accession>A2G786</accession>
<name>A2G786_TRIV3</name>
<keyword evidence="3" id="KW-0677">Repeat</keyword>
<dbReference type="GO" id="GO:0005685">
    <property type="term" value="C:U1 snRNP"/>
    <property type="evidence" value="ECO:0000318"/>
    <property type="project" value="GO_Central"/>
</dbReference>